<evidence type="ECO:0000256" key="5">
    <source>
        <dbReference type="ARBA" id="ARBA00022989"/>
    </source>
</evidence>
<evidence type="ECO:0000256" key="10">
    <source>
        <dbReference type="SAM" id="Phobius"/>
    </source>
</evidence>
<reference evidence="13" key="2">
    <citation type="submission" date="2015-01" db="EMBL/GenBank/DDBJ databases">
        <title>Evolutionary Origins and Diversification of the Mycorrhizal Mutualists.</title>
        <authorList>
            <consortium name="DOE Joint Genome Institute"/>
            <consortium name="Mycorrhizal Genomics Consortium"/>
            <person name="Kohler A."/>
            <person name="Kuo A."/>
            <person name="Nagy L.G."/>
            <person name="Floudas D."/>
            <person name="Copeland A."/>
            <person name="Barry K.W."/>
            <person name="Cichocki N."/>
            <person name="Veneault-Fourrey C."/>
            <person name="LaButti K."/>
            <person name="Lindquist E.A."/>
            <person name="Lipzen A."/>
            <person name="Lundell T."/>
            <person name="Morin E."/>
            <person name="Murat C."/>
            <person name="Riley R."/>
            <person name="Ohm R."/>
            <person name="Sun H."/>
            <person name="Tunlid A."/>
            <person name="Henrissat B."/>
            <person name="Grigoriev I.V."/>
            <person name="Hibbett D.S."/>
            <person name="Martin F."/>
        </authorList>
    </citation>
    <scope>NUCLEOTIDE SEQUENCE [LARGE SCALE GENOMIC DNA]</scope>
    <source>
        <strain evidence="13">UH-Slu-Lm8-n1</strain>
    </source>
</reference>
<keyword evidence="5 10" id="KW-1133">Transmembrane helix</keyword>
<comment type="function">
    <text evidence="8">Proton-conducting pore forming subunit of the V0 complex of vacuolar(H+)-ATPase (V-ATPase), a multisubunit enzyme composed of a peripheral complex (V1) that hydrolyzes ATP and a membrane integral complex (V0) that translocates protons. V-ATPase is responsible for acidifying and maintaining the pH of intracellular compartments.</text>
</comment>
<dbReference type="Proteomes" id="UP000054485">
    <property type="component" value="Unassembled WGS sequence"/>
</dbReference>
<evidence type="ECO:0000256" key="3">
    <source>
        <dbReference type="ARBA" id="ARBA00022448"/>
    </source>
</evidence>
<comment type="subunit">
    <text evidence="9">V-ATPase is a heteromultimeric enzyme composed of a peripheral catalytic V1 complex (components A to H) attached to an integral membrane V0 proton pore complex (components: a, c, c', c'', d, e, f and VOA1). The decameric c-ring forms the proton-conducting pore, and is composed of eight proteolipid subunits c, one subunit c' and one subunit c''.</text>
</comment>
<sequence>MGIVYSSKFQTVPEAQLYTRNNYFTGYAPFFGGLTVAFCNLLCGLCVGVAGSTAVLADAADPTLFMKVLVVEAFGSVLGFSG</sequence>
<dbReference type="Pfam" id="PF00137">
    <property type="entry name" value="ATP-synt_C"/>
    <property type="match status" value="1"/>
</dbReference>
<dbReference type="GO" id="GO:0005774">
    <property type="term" value="C:vacuolar membrane"/>
    <property type="evidence" value="ECO:0007669"/>
    <property type="project" value="UniProtKB-ARBA"/>
</dbReference>
<dbReference type="InterPro" id="IPR000245">
    <property type="entry name" value="ATPase_proteolipid_csu"/>
</dbReference>
<dbReference type="SUPFAM" id="SSF81333">
    <property type="entry name" value="F1F0 ATP synthase subunit C"/>
    <property type="match status" value="1"/>
</dbReference>
<evidence type="ECO:0000313" key="13">
    <source>
        <dbReference type="Proteomes" id="UP000054485"/>
    </source>
</evidence>
<dbReference type="Gene3D" id="1.20.120.610">
    <property type="entry name" value="lithium bound rotor ring of v- atpase"/>
    <property type="match status" value="1"/>
</dbReference>
<evidence type="ECO:0000256" key="6">
    <source>
        <dbReference type="ARBA" id="ARBA00023065"/>
    </source>
</evidence>
<dbReference type="InterPro" id="IPR035921">
    <property type="entry name" value="F/V-ATP_Csub_sf"/>
</dbReference>
<dbReference type="InterPro" id="IPR002379">
    <property type="entry name" value="ATPase_proteolipid_c-like_dom"/>
</dbReference>
<evidence type="ECO:0000256" key="2">
    <source>
        <dbReference type="ARBA" id="ARBA00007296"/>
    </source>
</evidence>
<keyword evidence="4 10" id="KW-0812">Transmembrane</keyword>
<protein>
    <recommendedName>
        <fullName evidence="11">V-ATPase proteolipid subunit C-like domain-containing protein</fullName>
    </recommendedName>
</protein>
<dbReference type="InParanoid" id="A0A0C9ZZX0"/>
<dbReference type="EMBL" id="KN835672">
    <property type="protein sequence ID" value="KIK35036.1"/>
    <property type="molecule type" value="Genomic_DNA"/>
</dbReference>
<feature type="domain" description="V-ATPase proteolipid subunit C-like" evidence="11">
    <location>
        <begin position="32"/>
        <end position="80"/>
    </location>
</feature>
<dbReference type="CDD" id="cd18178">
    <property type="entry name" value="ATP-synt_Vo_c_ATP6F_rpt2"/>
    <property type="match status" value="1"/>
</dbReference>
<keyword evidence="6" id="KW-0406">Ion transport</keyword>
<dbReference type="GO" id="GO:0033179">
    <property type="term" value="C:proton-transporting V-type ATPase, V0 domain"/>
    <property type="evidence" value="ECO:0007669"/>
    <property type="project" value="InterPro"/>
</dbReference>
<evidence type="ECO:0000259" key="11">
    <source>
        <dbReference type="Pfam" id="PF00137"/>
    </source>
</evidence>
<evidence type="ECO:0000256" key="7">
    <source>
        <dbReference type="ARBA" id="ARBA00023136"/>
    </source>
</evidence>
<gene>
    <name evidence="12" type="ORF">CY34DRAFT_784105</name>
</gene>
<comment type="similarity">
    <text evidence="2">Belongs to the V-ATPase proteolipid subunit family.</text>
</comment>
<dbReference type="GO" id="GO:0046961">
    <property type="term" value="F:proton-transporting ATPase activity, rotational mechanism"/>
    <property type="evidence" value="ECO:0007669"/>
    <property type="project" value="InterPro"/>
</dbReference>
<dbReference type="HOGENOM" id="CLU_085752_4_0_1"/>
<evidence type="ECO:0000313" key="12">
    <source>
        <dbReference type="EMBL" id="KIK35036.1"/>
    </source>
</evidence>
<keyword evidence="3" id="KW-0813">Transport</keyword>
<reference evidence="12 13" key="1">
    <citation type="submission" date="2014-04" db="EMBL/GenBank/DDBJ databases">
        <authorList>
            <consortium name="DOE Joint Genome Institute"/>
            <person name="Kuo A."/>
            <person name="Ruytinx J."/>
            <person name="Rineau F."/>
            <person name="Colpaert J."/>
            <person name="Kohler A."/>
            <person name="Nagy L.G."/>
            <person name="Floudas D."/>
            <person name="Copeland A."/>
            <person name="Barry K.W."/>
            <person name="Cichocki N."/>
            <person name="Veneault-Fourrey C."/>
            <person name="LaButti K."/>
            <person name="Lindquist E.A."/>
            <person name="Lipzen A."/>
            <person name="Lundell T."/>
            <person name="Morin E."/>
            <person name="Murat C."/>
            <person name="Sun H."/>
            <person name="Tunlid A."/>
            <person name="Henrissat B."/>
            <person name="Grigoriev I.V."/>
            <person name="Hibbett D.S."/>
            <person name="Martin F."/>
            <person name="Nordberg H.P."/>
            <person name="Cantor M.N."/>
            <person name="Hua S.X."/>
        </authorList>
    </citation>
    <scope>NUCLEOTIDE SEQUENCE [LARGE SCALE GENOMIC DNA]</scope>
    <source>
        <strain evidence="12 13">UH-Slu-Lm8-n1</strain>
    </source>
</reference>
<name>A0A0C9ZZX0_9AGAM</name>
<dbReference type="PRINTS" id="PR00122">
    <property type="entry name" value="VACATPASE"/>
</dbReference>
<comment type="subcellular location">
    <subcellularLocation>
        <location evidence="1">Membrane</location>
        <topology evidence="1">Multi-pass membrane protein</topology>
    </subcellularLocation>
</comment>
<feature type="transmembrane region" description="Helical" evidence="10">
    <location>
        <begin position="30"/>
        <end position="57"/>
    </location>
</feature>
<dbReference type="PANTHER" id="PTHR10263">
    <property type="entry name" value="V-TYPE PROTON ATPASE PROTEOLIPID SUBUNIT"/>
    <property type="match status" value="1"/>
</dbReference>
<dbReference type="OrthoDB" id="10264021at2759"/>
<keyword evidence="13" id="KW-1185">Reference proteome</keyword>
<accession>A0A0C9ZZX0</accession>
<evidence type="ECO:0000256" key="8">
    <source>
        <dbReference type="ARBA" id="ARBA00045519"/>
    </source>
</evidence>
<dbReference type="AlphaFoldDB" id="A0A0C9ZZX0"/>
<evidence type="ECO:0000256" key="4">
    <source>
        <dbReference type="ARBA" id="ARBA00022692"/>
    </source>
</evidence>
<proteinExistence type="inferred from homology"/>
<organism evidence="12 13">
    <name type="scientific">Suillus luteus UH-Slu-Lm8-n1</name>
    <dbReference type="NCBI Taxonomy" id="930992"/>
    <lineage>
        <taxon>Eukaryota</taxon>
        <taxon>Fungi</taxon>
        <taxon>Dikarya</taxon>
        <taxon>Basidiomycota</taxon>
        <taxon>Agaricomycotina</taxon>
        <taxon>Agaricomycetes</taxon>
        <taxon>Agaricomycetidae</taxon>
        <taxon>Boletales</taxon>
        <taxon>Suillineae</taxon>
        <taxon>Suillaceae</taxon>
        <taxon>Suillus</taxon>
    </lineage>
</organism>
<dbReference type="STRING" id="930992.A0A0C9ZZX0"/>
<keyword evidence="7 10" id="KW-0472">Membrane</keyword>
<evidence type="ECO:0000256" key="1">
    <source>
        <dbReference type="ARBA" id="ARBA00004141"/>
    </source>
</evidence>
<evidence type="ECO:0000256" key="9">
    <source>
        <dbReference type="ARBA" id="ARBA00046480"/>
    </source>
</evidence>